<dbReference type="GO" id="GO:0034599">
    <property type="term" value="P:cellular response to oxidative stress"/>
    <property type="evidence" value="ECO:0007669"/>
    <property type="project" value="TreeGrafter"/>
</dbReference>
<name>A0A850H4B0_9SPHN</name>
<evidence type="ECO:0000256" key="3">
    <source>
        <dbReference type="ARBA" id="ARBA00023002"/>
    </source>
</evidence>
<dbReference type="Gene3D" id="3.40.30.10">
    <property type="entry name" value="Glutaredoxin"/>
    <property type="match status" value="1"/>
</dbReference>
<dbReference type="PROSITE" id="PS00763">
    <property type="entry name" value="GLUTATHIONE_PEROXID_2"/>
    <property type="match status" value="1"/>
</dbReference>
<dbReference type="EMBL" id="JABWGV010000001">
    <property type="protein sequence ID" value="NVD43935.1"/>
    <property type="molecule type" value="Genomic_DNA"/>
</dbReference>
<dbReference type="Proteomes" id="UP000561438">
    <property type="component" value="Unassembled WGS sequence"/>
</dbReference>
<keyword evidence="7" id="KW-1185">Reference proteome</keyword>
<comment type="similarity">
    <text evidence="1 5">Belongs to the glutathione peroxidase family.</text>
</comment>
<keyword evidence="2 5" id="KW-0575">Peroxidase</keyword>
<evidence type="ECO:0000313" key="7">
    <source>
        <dbReference type="Proteomes" id="UP000561438"/>
    </source>
</evidence>
<feature type="active site" evidence="4">
    <location>
        <position position="36"/>
    </location>
</feature>
<dbReference type="InterPro" id="IPR036249">
    <property type="entry name" value="Thioredoxin-like_sf"/>
</dbReference>
<keyword evidence="3 5" id="KW-0560">Oxidoreductase</keyword>
<organism evidence="6 7">
    <name type="scientific">Qipengyuania atrilutea</name>
    <dbReference type="NCBI Taxonomy" id="2744473"/>
    <lineage>
        <taxon>Bacteria</taxon>
        <taxon>Pseudomonadati</taxon>
        <taxon>Pseudomonadota</taxon>
        <taxon>Alphaproteobacteria</taxon>
        <taxon>Sphingomonadales</taxon>
        <taxon>Erythrobacteraceae</taxon>
        <taxon>Qipengyuania</taxon>
    </lineage>
</organism>
<gene>
    <name evidence="6" type="ORF">HUV48_02745</name>
</gene>
<evidence type="ECO:0000256" key="4">
    <source>
        <dbReference type="PIRSR" id="PIRSR000303-1"/>
    </source>
</evidence>
<dbReference type="CDD" id="cd00340">
    <property type="entry name" value="GSH_Peroxidase"/>
    <property type="match status" value="1"/>
</dbReference>
<dbReference type="GO" id="GO:0004601">
    <property type="term" value="F:peroxidase activity"/>
    <property type="evidence" value="ECO:0007669"/>
    <property type="project" value="UniProtKB-KW"/>
</dbReference>
<evidence type="ECO:0000313" key="6">
    <source>
        <dbReference type="EMBL" id="NVD43935.1"/>
    </source>
</evidence>
<dbReference type="FunFam" id="3.40.30.10:FF:000010">
    <property type="entry name" value="Glutathione peroxidase"/>
    <property type="match status" value="1"/>
</dbReference>
<dbReference type="PIRSF" id="PIRSF000303">
    <property type="entry name" value="Glutathion_perox"/>
    <property type="match status" value="1"/>
</dbReference>
<sequence>MTTLGDFTVRTNSGEELDLSTRQSDVLLIVNVASKCGFTPQYGGLEKLHAEYRERGFAVLGFPCNQFGGQEPGDAEKIANFCRLNYDVTFPLMAKIDVNGSEADPLFNWLKSEAPGVLGSKRIKWNFTKFLVGRDGKVVRRYAPNDKPEDIAADIEKLL</sequence>
<accession>A0A850H4B0</accession>
<dbReference type="PANTHER" id="PTHR11592">
    <property type="entry name" value="GLUTATHIONE PEROXIDASE"/>
    <property type="match status" value="1"/>
</dbReference>
<dbReference type="PROSITE" id="PS51355">
    <property type="entry name" value="GLUTATHIONE_PEROXID_3"/>
    <property type="match status" value="1"/>
</dbReference>
<evidence type="ECO:0000256" key="1">
    <source>
        <dbReference type="ARBA" id="ARBA00006926"/>
    </source>
</evidence>
<dbReference type="PRINTS" id="PR01011">
    <property type="entry name" value="GLUTPROXDASE"/>
</dbReference>
<dbReference type="RefSeq" id="WP_176266229.1">
    <property type="nucleotide sequence ID" value="NZ_JABWGV010000001.1"/>
</dbReference>
<evidence type="ECO:0000256" key="2">
    <source>
        <dbReference type="ARBA" id="ARBA00022559"/>
    </source>
</evidence>
<proteinExistence type="inferred from homology"/>
<dbReference type="InterPro" id="IPR000889">
    <property type="entry name" value="Glutathione_peroxidase"/>
</dbReference>
<protein>
    <recommendedName>
        <fullName evidence="5">Glutathione peroxidase</fullName>
    </recommendedName>
</protein>
<evidence type="ECO:0000256" key="5">
    <source>
        <dbReference type="RuleBase" id="RU000499"/>
    </source>
</evidence>
<dbReference type="InterPro" id="IPR029760">
    <property type="entry name" value="GPX_CS"/>
</dbReference>
<dbReference type="AlphaFoldDB" id="A0A850H4B0"/>
<dbReference type="SUPFAM" id="SSF52833">
    <property type="entry name" value="Thioredoxin-like"/>
    <property type="match status" value="1"/>
</dbReference>
<dbReference type="PANTHER" id="PTHR11592:SF78">
    <property type="entry name" value="GLUTATHIONE PEROXIDASE"/>
    <property type="match status" value="1"/>
</dbReference>
<dbReference type="Pfam" id="PF00255">
    <property type="entry name" value="GSHPx"/>
    <property type="match status" value="1"/>
</dbReference>
<reference evidence="6 7" key="1">
    <citation type="submission" date="2020-06" db="EMBL/GenBank/DDBJ databases">
        <title>Altererythrobacter sp. HHU K3-1.</title>
        <authorList>
            <person name="Zhang D."/>
            <person name="Xue H."/>
        </authorList>
    </citation>
    <scope>NUCLEOTIDE SEQUENCE [LARGE SCALE GENOMIC DNA]</scope>
    <source>
        <strain evidence="6 7">HHU K3-1</strain>
    </source>
</reference>
<comment type="caution">
    <text evidence="6">The sequence shown here is derived from an EMBL/GenBank/DDBJ whole genome shotgun (WGS) entry which is preliminary data.</text>
</comment>